<evidence type="ECO:0000313" key="3">
    <source>
        <dbReference type="Proteomes" id="UP000734854"/>
    </source>
</evidence>
<keyword evidence="3" id="KW-1185">Reference proteome</keyword>
<protein>
    <submittedName>
        <fullName evidence="2">Uncharacterized protein</fullName>
    </submittedName>
</protein>
<reference evidence="2 3" key="1">
    <citation type="submission" date="2020-08" db="EMBL/GenBank/DDBJ databases">
        <title>Plant Genome Project.</title>
        <authorList>
            <person name="Zhang R.-G."/>
        </authorList>
    </citation>
    <scope>NUCLEOTIDE SEQUENCE [LARGE SCALE GENOMIC DNA]</scope>
    <source>
        <tissue evidence="2">Rhizome</tissue>
    </source>
</reference>
<name>A0A8J5LHG0_ZINOF</name>
<gene>
    <name evidence="2" type="ORF">ZIOFF_022780</name>
</gene>
<feature type="compositionally biased region" description="Polar residues" evidence="1">
    <location>
        <begin position="16"/>
        <end position="28"/>
    </location>
</feature>
<sequence>MKLMFQVSLQKISTKNVQLTSGPNTENPSIGPPPVISNKPPASHATANEVYLDERRMSLTKYQVHDETSQVSFYCLLFFILTDVKWICNLGADPEVRMLF</sequence>
<dbReference type="Proteomes" id="UP000734854">
    <property type="component" value="Unassembled WGS sequence"/>
</dbReference>
<feature type="region of interest" description="Disordered" evidence="1">
    <location>
        <begin position="16"/>
        <end position="42"/>
    </location>
</feature>
<dbReference type="AlphaFoldDB" id="A0A8J5LHG0"/>
<accession>A0A8J5LHG0</accession>
<comment type="caution">
    <text evidence="2">The sequence shown here is derived from an EMBL/GenBank/DDBJ whole genome shotgun (WGS) entry which is preliminary data.</text>
</comment>
<dbReference type="EMBL" id="JACMSC010000006">
    <property type="protein sequence ID" value="KAG6519287.1"/>
    <property type="molecule type" value="Genomic_DNA"/>
</dbReference>
<evidence type="ECO:0000256" key="1">
    <source>
        <dbReference type="SAM" id="MobiDB-lite"/>
    </source>
</evidence>
<organism evidence="2 3">
    <name type="scientific">Zingiber officinale</name>
    <name type="common">Ginger</name>
    <name type="synonym">Amomum zingiber</name>
    <dbReference type="NCBI Taxonomy" id="94328"/>
    <lineage>
        <taxon>Eukaryota</taxon>
        <taxon>Viridiplantae</taxon>
        <taxon>Streptophyta</taxon>
        <taxon>Embryophyta</taxon>
        <taxon>Tracheophyta</taxon>
        <taxon>Spermatophyta</taxon>
        <taxon>Magnoliopsida</taxon>
        <taxon>Liliopsida</taxon>
        <taxon>Zingiberales</taxon>
        <taxon>Zingiberaceae</taxon>
        <taxon>Zingiber</taxon>
    </lineage>
</organism>
<proteinExistence type="predicted"/>
<evidence type="ECO:0000313" key="2">
    <source>
        <dbReference type="EMBL" id="KAG6519287.1"/>
    </source>
</evidence>